<name>A0A1Y0T2J6_9CAUD</name>
<dbReference type="Proteomes" id="UP000225448">
    <property type="component" value="Segment"/>
</dbReference>
<evidence type="ECO:0000313" key="2">
    <source>
        <dbReference type="Proteomes" id="UP000225448"/>
    </source>
</evidence>
<protein>
    <submittedName>
        <fullName evidence="1">Uncharacterized protein</fullName>
    </submittedName>
</protein>
<proteinExistence type="predicted"/>
<organism evidence="1 2">
    <name type="scientific">Pseudomonas phage Phabio</name>
    <dbReference type="NCBI Taxonomy" id="2006668"/>
    <lineage>
        <taxon>Viruses</taxon>
        <taxon>Duplodnaviria</taxon>
        <taxon>Heunggongvirae</taxon>
        <taxon>Uroviricota</taxon>
        <taxon>Caudoviricetes</taxon>
        <taxon>Chimalliviridae</taxon>
        <taxon>Phabiovirus</taxon>
        <taxon>Phabiovirus phabio</taxon>
    </lineage>
</organism>
<sequence>MKLLIALIKQLLHRAPPINKPTLLPQEICPHKDWVPETRENGWRSYCVRCLIPAAGSCQG</sequence>
<evidence type="ECO:0000313" key="1">
    <source>
        <dbReference type="EMBL" id="ARV77087.1"/>
    </source>
</evidence>
<accession>A0A1Y0T2J6</accession>
<keyword evidence="2" id="KW-1185">Reference proteome</keyword>
<gene>
    <name evidence="1" type="ORF">PHABIO_459</name>
</gene>
<reference evidence="1 2" key="1">
    <citation type="submission" date="2017-05" db="EMBL/GenBank/DDBJ databases">
        <authorList>
            <person name="Song R."/>
            <person name="Chenine A.L."/>
            <person name="Ruprecht R.M."/>
        </authorList>
    </citation>
    <scope>NUCLEOTIDE SEQUENCE [LARGE SCALE GENOMIC DNA]</scope>
</reference>
<dbReference type="EMBL" id="MF042360">
    <property type="protein sequence ID" value="ARV77087.1"/>
    <property type="molecule type" value="Genomic_DNA"/>
</dbReference>